<comment type="similarity">
    <text evidence="1">Belongs to the membrane fusion protein (MFP) (TC 8.A.1) family.</text>
</comment>
<dbReference type="Gene3D" id="1.10.287.470">
    <property type="entry name" value="Helix hairpin bin"/>
    <property type="match status" value="1"/>
</dbReference>
<evidence type="ECO:0000313" key="4">
    <source>
        <dbReference type="EMBL" id="EEP61297.1"/>
    </source>
</evidence>
<proteinExistence type="inferred from homology"/>
<dbReference type="RefSeq" id="WP_007545594.1">
    <property type="nucleotide sequence ID" value="NZ_ABZS01000010.1"/>
</dbReference>
<comment type="caution">
    <text evidence="4">The sequence shown here is derived from an EMBL/GenBank/DDBJ whole genome shotgun (WGS) entry which is preliminary data.</text>
</comment>
<dbReference type="PANTHER" id="PTHR30469:SF15">
    <property type="entry name" value="HLYD FAMILY OF SECRETION PROTEINS"/>
    <property type="match status" value="1"/>
</dbReference>
<gene>
    <name evidence="4" type="ORF">SULYE_0171</name>
</gene>
<keyword evidence="3" id="KW-0732">Signal</keyword>
<dbReference type="Gene3D" id="2.40.30.170">
    <property type="match status" value="1"/>
</dbReference>
<name>C4FHZ2_9AQUI</name>
<accession>C4FHZ2</accession>
<evidence type="ECO:0000256" key="3">
    <source>
        <dbReference type="SAM" id="SignalP"/>
    </source>
</evidence>
<feature type="signal peptide" evidence="3">
    <location>
        <begin position="1"/>
        <end position="19"/>
    </location>
</feature>
<keyword evidence="5" id="KW-1185">Reference proteome</keyword>
<dbReference type="Gene3D" id="2.40.50.100">
    <property type="match status" value="1"/>
</dbReference>
<dbReference type="GO" id="GO:0015562">
    <property type="term" value="F:efflux transmembrane transporter activity"/>
    <property type="evidence" value="ECO:0007669"/>
    <property type="project" value="TreeGrafter"/>
</dbReference>
<feature type="coiled-coil region" evidence="2">
    <location>
        <begin position="84"/>
        <end position="156"/>
    </location>
</feature>
<sequence length="317" mass="35836">MRLILLLTFISFSFKVAFGQDTYKVVPAKSQMEIQVSGQIESGKQCSITSKTEGYFYPLVSVGDRVKIGQVIGSFKNEFLDANLQSTVKKIQITQSELENLTKKLENYEKLYSLGLASKNEILDLKNNISLKQSEIESLKAQLKTYNIQKNNFKLSSNCEGYIINMIPEGQYATIGTTVATVYNQNSNFLYLYVPVEFLNLIKSKKVLNAKLNDETISLKVKEIIPVSEGNLVKVKTFSEKALEFPLNFRQSITLYVDGLSGFKIPKKALVLEEKGFFVYKIYNGKKFKEKVNIIKDEGDFIIASGNLKDGDEVEIR</sequence>
<dbReference type="NCBIfam" id="TIGR01730">
    <property type="entry name" value="RND_mfp"/>
    <property type="match status" value="1"/>
</dbReference>
<protein>
    <submittedName>
        <fullName evidence="4">Efflux transporter, RND family, MFP subunit</fullName>
    </submittedName>
</protein>
<feature type="chain" id="PRO_5002936014" evidence="3">
    <location>
        <begin position="20"/>
        <end position="317"/>
    </location>
</feature>
<dbReference type="GO" id="GO:1990281">
    <property type="term" value="C:efflux pump complex"/>
    <property type="evidence" value="ECO:0007669"/>
    <property type="project" value="TreeGrafter"/>
</dbReference>
<dbReference type="EMBL" id="ABZS01000010">
    <property type="protein sequence ID" value="EEP61297.1"/>
    <property type="molecule type" value="Genomic_DNA"/>
</dbReference>
<evidence type="ECO:0000313" key="5">
    <source>
        <dbReference type="Proteomes" id="UP000005540"/>
    </source>
</evidence>
<dbReference type="AlphaFoldDB" id="C4FHZ2"/>
<keyword evidence="2" id="KW-0175">Coiled coil</keyword>
<dbReference type="PANTHER" id="PTHR30469">
    <property type="entry name" value="MULTIDRUG RESISTANCE PROTEIN MDTA"/>
    <property type="match status" value="1"/>
</dbReference>
<dbReference type="InterPro" id="IPR006143">
    <property type="entry name" value="RND_pump_MFP"/>
</dbReference>
<evidence type="ECO:0000256" key="1">
    <source>
        <dbReference type="ARBA" id="ARBA00009477"/>
    </source>
</evidence>
<reference evidence="4 5" key="1">
    <citation type="submission" date="2009-04" db="EMBL/GenBank/DDBJ databases">
        <authorList>
            <person name="Reysenbach A.-L."/>
            <person name="Heidelberg J.F."/>
            <person name="Nelson W.C."/>
        </authorList>
    </citation>
    <scope>NUCLEOTIDE SEQUENCE [LARGE SCALE GENOMIC DNA]</scope>
    <source>
        <strain evidence="4 5">SS-5</strain>
    </source>
</reference>
<dbReference type="SUPFAM" id="SSF111369">
    <property type="entry name" value="HlyD-like secretion proteins"/>
    <property type="match status" value="1"/>
</dbReference>
<dbReference type="Proteomes" id="UP000005540">
    <property type="component" value="Unassembled WGS sequence"/>
</dbReference>
<organism evidence="4 5">
    <name type="scientific">Sulfurihydrogenibium yellowstonense SS-5</name>
    <dbReference type="NCBI Taxonomy" id="432331"/>
    <lineage>
        <taxon>Bacteria</taxon>
        <taxon>Pseudomonadati</taxon>
        <taxon>Aquificota</taxon>
        <taxon>Aquificia</taxon>
        <taxon>Aquificales</taxon>
        <taxon>Hydrogenothermaceae</taxon>
        <taxon>Sulfurihydrogenibium</taxon>
    </lineage>
</organism>
<dbReference type="OrthoDB" id="5318766at2"/>
<evidence type="ECO:0000256" key="2">
    <source>
        <dbReference type="SAM" id="Coils"/>
    </source>
</evidence>